<protein>
    <recommendedName>
        <fullName evidence="2">RlpA-like protein double-psi beta-barrel domain-containing protein</fullName>
    </recommendedName>
</protein>
<sequence>MKYSILIIMALVFCTNIVLAQNKVQIKYTDSSKIVYGKASFYSRSLDGSRTAIGTKFSHEKMTGASNFFKLRSWVRVTRLATGKSIIVYINDRMPSYMAKKGRAIDLSRKAAGKLGFLHLGLTKVKVEEVFNDTEH</sequence>
<organism evidence="3 4">
    <name type="scientific">Arachidicoccus soli</name>
    <dbReference type="NCBI Taxonomy" id="2341117"/>
    <lineage>
        <taxon>Bacteria</taxon>
        <taxon>Pseudomonadati</taxon>
        <taxon>Bacteroidota</taxon>
        <taxon>Chitinophagia</taxon>
        <taxon>Chitinophagales</taxon>
        <taxon>Chitinophagaceae</taxon>
        <taxon>Arachidicoccus</taxon>
    </lineage>
</organism>
<dbReference type="AlphaFoldDB" id="A0A386HQG5"/>
<dbReference type="SUPFAM" id="SSF50685">
    <property type="entry name" value="Barwin-like endoglucanases"/>
    <property type="match status" value="1"/>
</dbReference>
<dbReference type="PANTHER" id="PTHR34183:SF8">
    <property type="entry name" value="ENDOLYTIC PEPTIDOGLYCAN TRANSGLYCOSYLASE RLPA-RELATED"/>
    <property type="match status" value="1"/>
</dbReference>
<dbReference type="KEGG" id="ark:D6B99_11125"/>
<dbReference type="EMBL" id="CP032489">
    <property type="protein sequence ID" value="AYD48095.1"/>
    <property type="molecule type" value="Genomic_DNA"/>
</dbReference>
<evidence type="ECO:0000259" key="2">
    <source>
        <dbReference type="Pfam" id="PF03330"/>
    </source>
</evidence>
<dbReference type="Gene3D" id="2.40.40.10">
    <property type="entry name" value="RlpA-like domain"/>
    <property type="match status" value="1"/>
</dbReference>
<dbReference type="InterPro" id="IPR009009">
    <property type="entry name" value="RlpA-like_DPBB"/>
</dbReference>
<gene>
    <name evidence="3" type="ORF">D6B99_11125</name>
</gene>
<proteinExistence type="predicted"/>
<dbReference type="Pfam" id="PF03330">
    <property type="entry name" value="DPBB_1"/>
    <property type="match status" value="1"/>
</dbReference>
<dbReference type="OrthoDB" id="9779128at2"/>
<accession>A0A386HQG5</accession>
<dbReference type="Proteomes" id="UP000266118">
    <property type="component" value="Chromosome"/>
</dbReference>
<reference evidence="3 4" key="1">
    <citation type="submission" date="2018-09" db="EMBL/GenBank/DDBJ databases">
        <title>Arachidicoccus sp. nov., a bacterium isolated from soil.</title>
        <authorList>
            <person name="Weon H.-Y."/>
            <person name="Kwon S.-W."/>
            <person name="Lee S.A."/>
        </authorList>
    </citation>
    <scope>NUCLEOTIDE SEQUENCE [LARGE SCALE GENOMIC DNA]</scope>
    <source>
        <strain evidence="3 4">KIS59-12</strain>
    </source>
</reference>
<evidence type="ECO:0000313" key="3">
    <source>
        <dbReference type="EMBL" id="AYD48095.1"/>
    </source>
</evidence>
<dbReference type="CDD" id="cd22268">
    <property type="entry name" value="DPBB_RlpA-like"/>
    <property type="match status" value="1"/>
</dbReference>
<evidence type="ECO:0000256" key="1">
    <source>
        <dbReference type="SAM" id="SignalP"/>
    </source>
</evidence>
<dbReference type="RefSeq" id="WP_119988286.1">
    <property type="nucleotide sequence ID" value="NZ_CP032489.1"/>
</dbReference>
<evidence type="ECO:0000313" key="4">
    <source>
        <dbReference type="Proteomes" id="UP000266118"/>
    </source>
</evidence>
<keyword evidence="4" id="KW-1185">Reference proteome</keyword>
<feature type="chain" id="PRO_5017207170" description="RlpA-like protein double-psi beta-barrel domain-containing protein" evidence="1">
    <location>
        <begin position="21"/>
        <end position="136"/>
    </location>
</feature>
<dbReference type="PANTHER" id="PTHR34183">
    <property type="entry name" value="ENDOLYTIC PEPTIDOGLYCAN TRANSGLYCOSYLASE RLPA"/>
    <property type="match status" value="1"/>
</dbReference>
<feature type="signal peptide" evidence="1">
    <location>
        <begin position="1"/>
        <end position="20"/>
    </location>
</feature>
<dbReference type="InterPro" id="IPR036908">
    <property type="entry name" value="RlpA-like_sf"/>
</dbReference>
<feature type="domain" description="RlpA-like protein double-psi beta-barrel" evidence="2">
    <location>
        <begin position="37"/>
        <end position="127"/>
    </location>
</feature>
<name>A0A386HQG5_9BACT</name>
<keyword evidence="1" id="KW-0732">Signal</keyword>